<dbReference type="AlphaFoldDB" id="A0ABD1Z6Z3"/>
<name>A0ABD1Z6Z3_9MARC</name>
<dbReference type="SUPFAM" id="SSF48264">
    <property type="entry name" value="Cytochrome P450"/>
    <property type="match status" value="1"/>
</dbReference>
<reference evidence="9 10" key="1">
    <citation type="submission" date="2024-09" db="EMBL/GenBank/DDBJ databases">
        <title>Chromosome-scale assembly of Riccia fluitans.</title>
        <authorList>
            <person name="Paukszto L."/>
            <person name="Sawicki J."/>
            <person name="Karawczyk K."/>
            <person name="Piernik-Szablinska J."/>
            <person name="Szczecinska M."/>
            <person name="Mazdziarz M."/>
        </authorList>
    </citation>
    <scope>NUCLEOTIDE SEQUENCE [LARGE SCALE GENOMIC DNA]</scope>
    <source>
        <strain evidence="9">Rf_01</strain>
        <tissue evidence="9">Aerial parts of the thallus</tissue>
    </source>
</reference>
<keyword evidence="7" id="KW-0560">Oxidoreductase</keyword>
<keyword evidence="6 7" id="KW-0479">Metal-binding</keyword>
<dbReference type="PANTHER" id="PTHR47283:SF1">
    <property type="entry name" value="ENT-KAURENE OXIDASE, CHLOROPLASTIC"/>
    <property type="match status" value="1"/>
</dbReference>
<dbReference type="InterPro" id="IPR044225">
    <property type="entry name" value="KO_chloroplastic"/>
</dbReference>
<keyword evidence="10" id="KW-1185">Reference proteome</keyword>
<organism evidence="9 10">
    <name type="scientific">Riccia fluitans</name>
    <dbReference type="NCBI Taxonomy" id="41844"/>
    <lineage>
        <taxon>Eukaryota</taxon>
        <taxon>Viridiplantae</taxon>
        <taxon>Streptophyta</taxon>
        <taxon>Embryophyta</taxon>
        <taxon>Marchantiophyta</taxon>
        <taxon>Marchantiopsida</taxon>
        <taxon>Marchantiidae</taxon>
        <taxon>Marchantiales</taxon>
        <taxon>Ricciaceae</taxon>
        <taxon>Riccia</taxon>
    </lineage>
</organism>
<dbReference type="Pfam" id="PF00067">
    <property type="entry name" value="p450"/>
    <property type="match status" value="1"/>
</dbReference>
<dbReference type="InterPro" id="IPR001128">
    <property type="entry name" value="Cyt_P450"/>
</dbReference>
<keyword evidence="7" id="KW-0503">Monooxygenase</keyword>
<dbReference type="GO" id="GO:0016020">
    <property type="term" value="C:membrane"/>
    <property type="evidence" value="ECO:0007669"/>
    <property type="project" value="UniProtKB-SubCell"/>
</dbReference>
<sequence length="548" mass="62389">MYARGLTSLPLHATEFVRNLLGDQQSYVGWRLSLAFVIIFSSFLLGGKFLLKKPSQRKLRARKLKLPPAIPGGLPILGNVLQLNKGKPHETFTRWAQKYGPVFHVKTGSINVAVINSADLAKEIMVTQFDSVSTRRLPTALQILTGHKAMVSMSDYGEEYRMLKRIIVGNLLGTNVQRANRPIRQNALNLMIDDIFDHLNKGHDADMVAIRSFVQYSLFTLSMEQVFGYVPDSLLVEEFGILSTRQIFQILVADVLEPGVLVDWRNFFPVLSWVPNSKLEAKLKNSHQRKLKVISALIEKQKQQLRTRAPGRCYCDIVLTQCQHLTPIQMQYTIWEPIIESADTTLRTTESALLELTKNPLMQERLYAEIQNVAGNGRMVSEDDLRHLLLLDAIFKETLRYNPPVPILPARYVSQDIQVGGLNIPKDWDVLINIFGINWDPEVWKDPHVWNPDRCLSDKNLDLGIKDFRILSFGSGKRMCAGVQQAFSTVIMNIASLLQHFEFVIEPPSVENLHQVELEDKSFVGEHPELQSFRAYPRPGVNRRYPVN</sequence>
<feature type="transmembrane region" description="Helical" evidence="8">
    <location>
        <begin position="28"/>
        <end position="51"/>
    </location>
</feature>
<gene>
    <name evidence="9" type="ORF">R1flu_011082</name>
</gene>
<comment type="similarity">
    <text evidence="2 7">Belongs to the cytochrome P450 family.</text>
</comment>
<dbReference type="PRINTS" id="PR00463">
    <property type="entry name" value="EP450I"/>
</dbReference>
<comment type="subcellular location">
    <subcellularLocation>
        <location evidence="1">Membrane</location>
        <topology evidence="1">Single-pass membrane protein</topology>
    </subcellularLocation>
</comment>
<evidence type="ECO:0000256" key="2">
    <source>
        <dbReference type="ARBA" id="ARBA00010617"/>
    </source>
</evidence>
<dbReference type="GO" id="GO:0004497">
    <property type="term" value="F:monooxygenase activity"/>
    <property type="evidence" value="ECO:0007669"/>
    <property type="project" value="UniProtKB-KW"/>
</dbReference>
<comment type="caution">
    <text evidence="9">The sequence shown here is derived from an EMBL/GenBank/DDBJ whole genome shotgun (WGS) entry which is preliminary data.</text>
</comment>
<evidence type="ECO:0000256" key="3">
    <source>
        <dbReference type="ARBA" id="ARBA00022692"/>
    </source>
</evidence>
<dbReference type="PANTHER" id="PTHR47283">
    <property type="entry name" value="ENT-KAURENE OXIDASE, CHLOROPLASTIC"/>
    <property type="match status" value="1"/>
</dbReference>
<evidence type="ECO:0000256" key="7">
    <source>
        <dbReference type="RuleBase" id="RU000461"/>
    </source>
</evidence>
<dbReference type="InterPro" id="IPR002401">
    <property type="entry name" value="Cyt_P450_E_grp-I"/>
</dbReference>
<accession>A0ABD1Z6Z3</accession>
<dbReference type="PROSITE" id="PS00086">
    <property type="entry name" value="CYTOCHROME_P450"/>
    <property type="match status" value="1"/>
</dbReference>
<evidence type="ECO:0000256" key="8">
    <source>
        <dbReference type="SAM" id="Phobius"/>
    </source>
</evidence>
<dbReference type="Gene3D" id="1.10.630.10">
    <property type="entry name" value="Cytochrome P450"/>
    <property type="match status" value="1"/>
</dbReference>
<keyword evidence="5 8" id="KW-0472">Membrane</keyword>
<evidence type="ECO:0000256" key="6">
    <source>
        <dbReference type="PIRSR" id="PIRSR602401-1"/>
    </source>
</evidence>
<protein>
    <recommendedName>
        <fullName evidence="11">Cytochrome P450</fullName>
    </recommendedName>
</protein>
<dbReference type="Proteomes" id="UP001605036">
    <property type="component" value="Unassembled WGS sequence"/>
</dbReference>
<comment type="cofactor">
    <cofactor evidence="6">
        <name>heme</name>
        <dbReference type="ChEBI" id="CHEBI:30413"/>
    </cofactor>
</comment>
<evidence type="ECO:0000256" key="5">
    <source>
        <dbReference type="ARBA" id="ARBA00023136"/>
    </source>
</evidence>
<dbReference type="InterPro" id="IPR036396">
    <property type="entry name" value="Cyt_P450_sf"/>
</dbReference>
<evidence type="ECO:0000256" key="1">
    <source>
        <dbReference type="ARBA" id="ARBA00004167"/>
    </source>
</evidence>
<feature type="binding site" description="axial binding residue" evidence="6">
    <location>
        <position position="480"/>
    </location>
    <ligand>
        <name>heme</name>
        <dbReference type="ChEBI" id="CHEBI:30413"/>
    </ligand>
    <ligandPart>
        <name>Fe</name>
        <dbReference type="ChEBI" id="CHEBI:18248"/>
    </ligandPart>
</feature>
<evidence type="ECO:0008006" key="11">
    <source>
        <dbReference type="Google" id="ProtNLM"/>
    </source>
</evidence>
<evidence type="ECO:0000313" key="10">
    <source>
        <dbReference type="Proteomes" id="UP001605036"/>
    </source>
</evidence>
<keyword evidence="3 8" id="KW-0812">Transmembrane</keyword>
<keyword evidence="6 7" id="KW-0408">Iron</keyword>
<evidence type="ECO:0000256" key="4">
    <source>
        <dbReference type="ARBA" id="ARBA00022989"/>
    </source>
</evidence>
<dbReference type="GO" id="GO:0046872">
    <property type="term" value="F:metal ion binding"/>
    <property type="evidence" value="ECO:0007669"/>
    <property type="project" value="UniProtKB-KW"/>
</dbReference>
<dbReference type="InterPro" id="IPR017972">
    <property type="entry name" value="Cyt_P450_CS"/>
</dbReference>
<keyword evidence="4 8" id="KW-1133">Transmembrane helix</keyword>
<keyword evidence="6 7" id="KW-0349">Heme</keyword>
<dbReference type="EMBL" id="JBHFFA010000002">
    <property type="protein sequence ID" value="KAL2643495.1"/>
    <property type="molecule type" value="Genomic_DNA"/>
</dbReference>
<evidence type="ECO:0000313" key="9">
    <source>
        <dbReference type="EMBL" id="KAL2643495.1"/>
    </source>
</evidence>
<proteinExistence type="inferred from homology"/>